<dbReference type="PANTHER" id="PTHR47332:SF4">
    <property type="entry name" value="SET DOMAIN-CONTAINING PROTEIN 5"/>
    <property type="match status" value="1"/>
</dbReference>
<organism evidence="2 3">
    <name type="scientific">Hyaloscypha bicolor E</name>
    <dbReference type="NCBI Taxonomy" id="1095630"/>
    <lineage>
        <taxon>Eukaryota</taxon>
        <taxon>Fungi</taxon>
        <taxon>Dikarya</taxon>
        <taxon>Ascomycota</taxon>
        <taxon>Pezizomycotina</taxon>
        <taxon>Leotiomycetes</taxon>
        <taxon>Helotiales</taxon>
        <taxon>Hyaloscyphaceae</taxon>
        <taxon>Hyaloscypha</taxon>
        <taxon>Hyaloscypha bicolor</taxon>
    </lineage>
</organism>
<dbReference type="CDD" id="cd20071">
    <property type="entry name" value="SET_SMYD"/>
    <property type="match status" value="1"/>
</dbReference>
<protein>
    <submittedName>
        <fullName evidence="2">SET domain-containing protein</fullName>
    </submittedName>
</protein>
<evidence type="ECO:0000259" key="1">
    <source>
        <dbReference type="PROSITE" id="PS50280"/>
    </source>
</evidence>
<dbReference type="Gene3D" id="2.170.270.10">
    <property type="entry name" value="SET domain"/>
    <property type="match status" value="1"/>
</dbReference>
<dbReference type="Proteomes" id="UP000235371">
    <property type="component" value="Unassembled WGS sequence"/>
</dbReference>
<dbReference type="GeneID" id="36590732"/>
<accession>A0A2J6TLA4</accession>
<dbReference type="InterPro" id="IPR053185">
    <property type="entry name" value="SET_domain_protein"/>
</dbReference>
<dbReference type="InParanoid" id="A0A2J6TLA4"/>
<dbReference type="Pfam" id="PF00856">
    <property type="entry name" value="SET"/>
    <property type="match status" value="1"/>
</dbReference>
<gene>
    <name evidence="2" type="ORF">K444DRAFT_626487</name>
</gene>
<dbReference type="OrthoDB" id="265717at2759"/>
<dbReference type="PANTHER" id="PTHR47332">
    <property type="entry name" value="SET DOMAIN-CONTAINING PROTEIN 5"/>
    <property type="match status" value="1"/>
</dbReference>
<evidence type="ECO:0000313" key="2">
    <source>
        <dbReference type="EMBL" id="PMD63799.1"/>
    </source>
</evidence>
<dbReference type="SUPFAM" id="SSF82199">
    <property type="entry name" value="SET domain"/>
    <property type="match status" value="1"/>
</dbReference>
<dbReference type="STRING" id="1095630.A0A2J6TLA4"/>
<dbReference type="InterPro" id="IPR001214">
    <property type="entry name" value="SET_dom"/>
</dbReference>
<reference evidence="2 3" key="1">
    <citation type="submission" date="2016-04" db="EMBL/GenBank/DDBJ databases">
        <title>A degradative enzymes factory behind the ericoid mycorrhizal symbiosis.</title>
        <authorList>
            <consortium name="DOE Joint Genome Institute"/>
            <person name="Martino E."/>
            <person name="Morin E."/>
            <person name="Grelet G."/>
            <person name="Kuo A."/>
            <person name="Kohler A."/>
            <person name="Daghino S."/>
            <person name="Barry K."/>
            <person name="Choi C."/>
            <person name="Cichocki N."/>
            <person name="Clum A."/>
            <person name="Copeland A."/>
            <person name="Hainaut M."/>
            <person name="Haridas S."/>
            <person name="Labutti K."/>
            <person name="Lindquist E."/>
            <person name="Lipzen A."/>
            <person name="Khouja H.-R."/>
            <person name="Murat C."/>
            <person name="Ohm R."/>
            <person name="Olson A."/>
            <person name="Spatafora J."/>
            <person name="Veneault-Fourrey C."/>
            <person name="Henrissat B."/>
            <person name="Grigoriev I."/>
            <person name="Martin F."/>
            <person name="Perotto S."/>
        </authorList>
    </citation>
    <scope>NUCLEOTIDE SEQUENCE [LARGE SCALE GENOMIC DNA]</scope>
    <source>
        <strain evidence="2 3">E</strain>
    </source>
</reference>
<dbReference type="SMART" id="SM00317">
    <property type="entry name" value="SET"/>
    <property type="match status" value="1"/>
</dbReference>
<dbReference type="EMBL" id="KZ613779">
    <property type="protein sequence ID" value="PMD63799.1"/>
    <property type="molecule type" value="Genomic_DNA"/>
</dbReference>
<evidence type="ECO:0000313" key="3">
    <source>
        <dbReference type="Proteomes" id="UP000235371"/>
    </source>
</evidence>
<name>A0A2J6TLA4_9HELO</name>
<keyword evidence="3" id="KW-1185">Reference proteome</keyword>
<dbReference type="PROSITE" id="PS50280">
    <property type="entry name" value="SET"/>
    <property type="match status" value="1"/>
</dbReference>
<proteinExistence type="predicted"/>
<dbReference type="InterPro" id="IPR046341">
    <property type="entry name" value="SET_dom_sf"/>
</dbReference>
<sequence>MSQNHPYLGLQLPSNAPFELKPSHGKGWGAFATRKIERGAKILEEKPLFVIRKHHDEITEEDVRKTFQQSTPRGKQQFLSLRDNAARPFSSMNYAFAENSFALSDNPPKHGLFLIHSRFNHSCIPNCNVPSTNGEIIASFATRDIVAGEEITFCYNTDFECRTRGDRHQVLRFTCECKACLPGTLFQQLSDTRRTLIRGLQYLTLGRDLDGQRQGSESPIIIDSQLKKAAENLAIQVSARLVYNLLVMSLLDEEELMNDFMIGRMYPGILILSTLFKTEGNARLARLAMEQKTWLEKLCVAFRLWGRGDVVDYGIALQLRMIHGPS</sequence>
<dbReference type="AlphaFoldDB" id="A0A2J6TLA4"/>
<feature type="domain" description="SET" evidence="1">
    <location>
        <begin position="16"/>
        <end position="156"/>
    </location>
</feature>
<dbReference type="RefSeq" id="XP_024740703.1">
    <property type="nucleotide sequence ID" value="XM_024882655.1"/>
</dbReference>